<dbReference type="EMBL" id="JAUHQB010000003">
    <property type="protein sequence ID" value="MDN4483028.1"/>
    <property type="molecule type" value="Genomic_DNA"/>
</dbReference>
<sequence>MSRLHADDRGSVSVITVGILVIVLGVVLTVAASTQIQLQRARLTHAADEAALAAADALDVGAYYADGDARLSPGRLEEEARTQLAASSARQGLDGVSLVRASSPDGVTVEVVVSLRAPLMFGVAWLPGRVDLSATARARSTTF</sequence>
<proteinExistence type="predicted"/>
<feature type="domain" description="Putative Flp pilus-assembly TadG-like N-terminal" evidence="2">
    <location>
        <begin position="10"/>
        <end position="57"/>
    </location>
</feature>
<comment type="caution">
    <text evidence="3">The sequence shown here is derived from an EMBL/GenBank/DDBJ whole genome shotgun (WGS) entry which is preliminary data.</text>
</comment>
<accession>A0AB35MGZ7</accession>
<evidence type="ECO:0000313" key="3">
    <source>
        <dbReference type="EMBL" id="MDN4483028.1"/>
    </source>
</evidence>
<dbReference type="RefSeq" id="WP_301160000.1">
    <property type="nucleotide sequence ID" value="NZ_JAUHQB010000003.1"/>
</dbReference>
<dbReference type="InterPro" id="IPR028087">
    <property type="entry name" value="Tad_N"/>
</dbReference>
<keyword evidence="1" id="KW-0812">Transmembrane</keyword>
<feature type="transmembrane region" description="Helical" evidence="1">
    <location>
        <begin position="12"/>
        <end position="32"/>
    </location>
</feature>
<evidence type="ECO:0000313" key="4">
    <source>
        <dbReference type="Proteomes" id="UP001172756"/>
    </source>
</evidence>
<name>A0AB35MGZ7_9MICO</name>
<keyword evidence="1" id="KW-1133">Transmembrane helix</keyword>
<evidence type="ECO:0000256" key="1">
    <source>
        <dbReference type="SAM" id="Phobius"/>
    </source>
</evidence>
<evidence type="ECO:0000259" key="2">
    <source>
        <dbReference type="Pfam" id="PF13400"/>
    </source>
</evidence>
<gene>
    <name evidence="3" type="ORF">QQ002_05675</name>
</gene>
<keyword evidence="1" id="KW-0472">Membrane</keyword>
<protein>
    <submittedName>
        <fullName evidence="3">Pilus assembly protein TadG-related protein</fullName>
    </submittedName>
</protein>
<reference evidence="3 4" key="1">
    <citation type="submission" date="2023-06" db="EMBL/GenBank/DDBJ databases">
        <title>SYSU T0a273.</title>
        <authorList>
            <person name="Gao L."/>
            <person name="Fang B.-Z."/>
            <person name="Li W.-J."/>
        </authorList>
    </citation>
    <scope>NUCLEOTIDE SEQUENCE [LARGE SCALE GENOMIC DNA]</scope>
    <source>
        <strain evidence="3 4">SYSU T0a273</strain>
    </source>
</reference>
<organism evidence="3 4">
    <name type="scientific">Demequina lignilytica</name>
    <dbReference type="NCBI Taxonomy" id="3051663"/>
    <lineage>
        <taxon>Bacteria</taxon>
        <taxon>Bacillati</taxon>
        <taxon>Actinomycetota</taxon>
        <taxon>Actinomycetes</taxon>
        <taxon>Micrococcales</taxon>
        <taxon>Demequinaceae</taxon>
        <taxon>Demequina</taxon>
    </lineage>
</organism>
<dbReference type="AlphaFoldDB" id="A0AB35MGZ7"/>
<dbReference type="Proteomes" id="UP001172756">
    <property type="component" value="Unassembled WGS sequence"/>
</dbReference>
<dbReference type="Pfam" id="PF13400">
    <property type="entry name" value="Tad"/>
    <property type="match status" value="1"/>
</dbReference>